<proteinExistence type="predicted"/>
<keyword evidence="4" id="KW-1185">Reference proteome</keyword>
<name>A0A078GBS2_BRANA</name>
<evidence type="ECO:0000313" key="3">
    <source>
        <dbReference type="EMBL" id="CDY23910.1"/>
    </source>
</evidence>
<reference evidence="3 4" key="1">
    <citation type="journal article" date="2014" name="Science">
        <title>Plant genetics. Early allopolyploid evolution in the post-Neolithic Brassica napus oilseed genome.</title>
        <authorList>
            <person name="Chalhoub B."/>
            <person name="Denoeud F."/>
            <person name="Liu S."/>
            <person name="Parkin I.A."/>
            <person name="Tang H."/>
            <person name="Wang X."/>
            <person name="Chiquet J."/>
            <person name="Belcram H."/>
            <person name="Tong C."/>
            <person name="Samans B."/>
            <person name="Correa M."/>
            <person name="Da Silva C."/>
            <person name="Just J."/>
            <person name="Falentin C."/>
            <person name="Koh C.S."/>
            <person name="Le Clainche I."/>
            <person name="Bernard M."/>
            <person name="Bento P."/>
            <person name="Noel B."/>
            <person name="Labadie K."/>
            <person name="Alberti A."/>
            <person name="Charles M."/>
            <person name="Arnaud D."/>
            <person name="Guo H."/>
            <person name="Daviaud C."/>
            <person name="Alamery S."/>
            <person name="Jabbari K."/>
            <person name="Zhao M."/>
            <person name="Edger P.P."/>
            <person name="Chelaifa H."/>
            <person name="Tack D."/>
            <person name="Lassalle G."/>
            <person name="Mestiri I."/>
            <person name="Schnel N."/>
            <person name="Le Paslier M.C."/>
            <person name="Fan G."/>
            <person name="Renault V."/>
            <person name="Bayer P.E."/>
            <person name="Golicz A.A."/>
            <person name="Manoli S."/>
            <person name="Lee T.H."/>
            <person name="Thi V.H."/>
            <person name="Chalabi S."/>
            <person name="Hu Q."/>
            <person name="Fan C."/>
            <person name="Tollenaere R."/>
            <person name="Lu Y."/>
            <person name="Battail C."/>
            <person name="Shen J."/>
            <person name="Sidebottom C.H."/>
            <person name="Wang X."/>
            <person name="Canaguier A."/>
            <person name="Chauveau A."/>
            <person name="Berard A."/>
            <person name="Deniot G."/>
            <person name="Guan M."/>
            <person name="Liu Z."/>
            <person name="Sun F."/>
            <person name="Lim Y.P."/>
            <person name="Lyons E."/>
            <person name="Town C.D."/>
            <person name="Bancroft I."/>
            <person name="Wang X."/>
            <person name="Meng J."/>
            <person name="Ma J."/>
            <person name="Pires J.C."/>
            <person name="King G.J."/>
            <person name="Brunel D."/>
            <person name="Delourme R."/>
            <person name="Renard M."/>
            <person name="Aury J.M."/>
            <person name="Adams K.L."/>
            <person name="Batley J."/>
            <person name="Snowdon R.J."/>
            <person name="Tost J."/>
            <person name="Edwards D."/>
            <person name="Zhou Y."/>
            <person name="Hua W."/>
            <person name="Sharpe A.G."/>
            <person name="Paterson A.H."/>
            <person name="Guan C."/>
            <person name="Wincker P."/>
        </authorList>
    </citation>
    <scope>NUCLEOTIDE SEQUENCE [LARGE SCALE GENOMIC DNA]</scope>
    <source>
        <strain evidence="4">cv. Darmor-bzh</strain>
    </source>
</reference>
<dbReference type="AlphaFoldDB" id="A0A078GBS2"/>
<accession>A0A078GBS2</accession>
<feature type="compositionally biased region" description="Low complexity" evidence="1">
    <location>
        <begin position="1"/>
        <end position="17"/>
    </location>
</feature>
<protein>
    <submittedName>
        <fullName evidence="2">(rape) hypothetical protein</fullName>
    </submittedName>
    <submittedName>
        <fullName evidence="3">BnaC04g01270D protein</fullName>
    </submittedName>
</protein>
<dbReference type="Proteomes" id="UP000028999">
    <property type="component" value="Unassembled WGS sequence"/>
</dbReference>
<feature type="region of interest" description="Disordered" evidence="1">
    <location>
        <begin position="1"/>
        <end position="20"/>
    </location>
</feature>
<reference evidence="3" key="2">
    <citation type="submission" date="2014-06" db="EMBL/GenBank/DDBJ databases">
        <authorList>
            <person name="Genoscope - CEA"/>
        </authorList>
    </citation>
    <scope>NUCLEOTIDE SEQUENCE</scope>
</reference>
<dbReference type="PaxDb" id="3708-A0A078GBS2"/>
<dbReference type="OMA" id="LIWPLNI"/>
<evidence type="ECO:0000256" key="1">
    <source>
        <dbReference type="SAM" id="MobiDB-lite"/>
    </source>
</evidence>
<sequence length="272" mass="30725">MFKALSPLSSSSFSSTLPLPPMTSDGRSMDFLRLSINVSNRGGFKAVSENVAWDEEQSSNGFLSKTKKLERFDSGSNKDRSSNGKRKRECFVETLKWLNEADKDPYDTSIGSLPDRSKWDSYGSEEPWKQLLLFRDSRTNTISPCRNIWNSAGPSYNLRERLSNQFNERKAGKDGSDLKDESCGLLGSEFQAEVPDWSVITSESDSKCFDTLIWPLNIKQNNNNLPIERDPIGNSNSDKMLTMLVSAMGECALSIVREPEPQYFDEDFLHDL</sequence>
<gene>
    <name evidence="3" type="primary">BnaC04g01270D</name>
    <name evidence="2" type="ORF">DARMORV10_C04P01930.1</name>
    <name evidence="3" type="ORF">GSBRNA2T00024352001</name>
</gene>
<reference evidence="2" key="3">
    <citation type="submission" date="2021-01" db="EMBL/GenBank/DDBJ databases">
        <authorList>
            <consortium name="Genoscope - CEA"/>
            <person name="William W."/>
        </authorList>
    </citation>
    <scope>NUCLEOTIDE SEQUENCE</scope>
</reference>
<dbReference type="Proteomes" id="UP001295469">
    <property type="component" value="Chromosome C04"/>
</dbReference>
<organism evidence="3 4">
    <name type="scientific">Brassica napus</name>
    <name type="common">Rape</name>
    <dbReference type="NCBI Taxonomy" id="3708"/>
    <lineage>
        <taxon>Eukaryota</taxon>
        <taxon>Viridiplantae</taxon>
        <taxon>Streptophyta</taxon>
        <taxon>Embryophyta</taxon>
        <taxon>Tracheophyta</taxon>
        <taxon>Spermatophyta</taxon>
        <taxon>Magnoliopsida</taxon>
        <taxon>eudicotyledons</taxon>
        <taxon>Gunneridae</taxon>
        <taxon>Pentapetalae</taxon>
        <taxon>rosids</taxon>
        <taxon>malvids</taxon>
        <taxon>Brassicales</taxon>
        <taxon>Brassicaceae</taxon>
        <taxon>Brassiceae</taxon>
        <taxon>Brassica</taxon>
    </lineage>
</organism>
<evidence type="ECO:0000313" key="2">
    <source>
        <dbReference type="EMBL" id="CAF1799998.1"/>
    </source>
</evidence>
<dbReference type="EMBL" id="HG994368">
    <property type="protein sequence ID" value="CAF1799998.1"/>
    <property type="molecule type" value="Genomic_DNA"/>
</dbReference>
<dbReference type="Gramene" id="CDY23910">
    <property type="protein sequence ID" value="CDY23910"/>
    <property type="gene ID" value="GSBRNA2T00024352001"/>
</dbReference>
<evidence type="ECO:0000313" key="4">
    <source>
        <dbReference type="Proteomes" id="UP000028999"/>
    </source>
</evidence>
<dbReference type="EMBL" id="LK032150">
    <property type="protein sequence ID" value="CDY23910.1"/>
    <property type="molecule type" value="Genomic_DNA"/>
</dbReference>